<evidence type="ECO:0000259" key="2">
    <source>
        <dbReference type="PROSITE" id="PS51184"/>
    </source>
</evidence>
<feature type="compositionally biased region" description="Low complexity" evidence="1">
    <location>
        <begin position="18"/>
        <end position="32"/>
    </location>
</feature>
<feature type="compositionally biased region" description="Acidic residues" evidence="1">
    <location>
        <begin position="399"/>
        <end position="408"/>
    </location>
</feature>
<dbReference type="InterPro" id="IPR041667">
    <property type="entry name" value="Cupin_8"/>
</dbReference>
<dbReference type="Proteomes" id="UP000027195">
    <property type="component" value="Unassembled WGS sequence"/>
</dbReference>
<feature type="region of interest" description="Disordered" evidence="1">
    <location>
        <begin position="383"/>
        <end position="436"/>
    </location>
</feature>
<dbReference type="Gene3D" id="2.60.120.650">
    <property type="entry name" value="Cupin"/>
    <property type="match status" value="1"/>
</dbReference>
<dbReference type="HOGENOM" id="CLU_016785_0_1_1"/>
<feature type="compositionally biased region" description="Basic and acidic residues" evidence="1">
    <location>
        <begin position="587"/>
        <end position="598"/>
    </location>
</feature>
<feature type="region of interest" description="Disordered" evidence="1">
    <location>
        <begin position="469"/>
        <end position="493"/>
    </location>
</feature>
<dbReference type="InParanoid" id="A0A067M2N0"/>
<protein>
    <recommendedName>
        <fullName evidence="2">JmjC domain-containing protein</fullName>
    </recommendedName>
</protein>
<feature type="region of interest" description="Disordered" evidence="1">
    <location>
        <begin position="274"/>
        <end position="298"/>
    </location>
</feature>
<dbReference type="EMBL" id="KL198084">
    <property type="protein sequence ID" value="KDQ08965.1"/>
    <property type="molecule type" value="Genomic_DNA"/>
</dbReference>
<dbReference type="PROSITE" id="PS51184">
    <property type="entry name" value="JMJC"/>
    <property type="match status" value="1"/>
</dbReference>
<evidence type="ECO:0000256" key="1">
    <source>
        <dbReference type="SAM" id="MobiDB-lite"/>
    </source>
</evidence>
<feature type="compositionally biased region" description="Low complexity" evidence="1">
    <location>
        <begin position="537"/>
        <end position="550"/>
    </location>
</feature>
<dbReference type="OrthoDB" id="47172at2759"/>
<evidence type="ECO:0000313" key="3">
    <source>
        <dbReference type="EMBL" id="KDQ08965.1"/>
    </source>
</evidence>
<proteinExistence type="predicted"/>
<reference evidence="4" key="1">
    <citation type="journal article" date="2014" name="Proc. Natl. Acad. Sci. U.S.A.">
        <title>Extensive sampling of basidiomycete genomes demonstrates inadequacy of the white-rot/brown-rot paradigm for wood decay fungi.</title>
        <authorList>
            <person name="Riley R."/>
            <person name="Salamov A.A."/>
            <person name="Brown D.W."/>
            <person name="Nagy L.G."/>
            <person name="Floudas D."/>
            <person name="Held B.W."/>
            <person name="Levasseur A."/>
            <person name="Lombard V."/>
            <person name="Morin E."/>
            <person name="Otillar R."/>
            <person name="Lindquist E.A."/>
            <person name="Sun H."/>
            <person name="LaButti K.M."/>
            <person name="Schmutz J."/>
            <person name="Jabbour D."/>
            <person name="Luo H."/>
            <person name="Baker S.E."/>
            <person name="Pisabarro A.G."/>
            <person name="Walton J.D."/>
            <person name="Blanchette R.A."/>
            <person name="Henrissat B."/>
            <person name="Martin F."/>
            <person name="Cullen D."/>
            <person name="Hibbett D.S."/>
            <person name="Grigoriev I.V."/>
        </authorList>
    </citation>
    <scope>NUCLEOTIDE SEQUENCE [LARGE SCALE GENOMIC DNA]</scope>
    <source>
        <strain evidence="4">FD-172 SS1</strain>
    </source>
</reference>
<name>A0A067M2N0_BOTB1</name>
<feature type="region of interest" description="Disordered" evidence="1">
    <location>
        <begin position="529"/>
        <end position="598"/>
    </location>
</feature>
<accession>A0A067M2N0</accession>
<feature type="compositionally biased region" description="Low complexity" evidence="1">
    <location>
        <begin position="421"/>
        <end position="435"/>
    </location>
</feature>
<feature type="region of interest" description="Disordered" evidence="1">
    <location>
        <begin position="1"/>
        <end position="32"/>
    </location>
</feature>
<dbReference type="AlphaFoldDB" id="A0A067M2N0"/>
<dbReference type="Pfam" id="PF13621">
    <property type="entry name" value="Cupin_8"/>
    <property type="match status" value="1"/>
</dbReference>
<feature type="compositionally biased region" description="Pro residues" evidence="1">
    <location>
        <begin position="387"/>
        <end position="397"/>
    </location>
</feature>
<feature type="domain" description="JmjC" evidence="2">
    <location>
        <begin position="304"/>
        <end position="557"/>
    </location>
</feature>
<dbReference type="SUPFAM" id="SSF51197">
    <property type="entry name" value="Clavaminate synthase-like"/>
    <property type="match status" value="1"/>
</dbReference>
<keyword evidence="4" id="KW-1185">Reference proteome</keyword>
<dbReference type="STRING" id="930990.A0A067M2N0"/>
<dbReference type="PANTHER" id="PTHR12461:SF94">
    <property type="entry name" value="JMJC DOMAIN-CONTAINING PROTEIN"/>
    <property type="match status" value="1"/>
</dbReference>
<feature type="compositionally biased region" description="Acidic residues" evidence="1">
    <location>
        <begin position="577"/>
        <end position="586"/>
    </location>
</feature>
<gene>
    <name evidence="3" type="ORF">BOTBODRAFT_59011</name>
</gene>
<dbReference type="PANTHER" id="PTHR12461">
    <property type="entry name" value="HYPOXIA-INDUCIBLE FACTOR 1 ALPHA INHIBITOR-RELATED"/>
    <property type="match status" value="1"/>
</dbReference>
<dbReference type="InterPro" id="IPR003347">
    <property type="entry name" value="JmjC_dom"/>
</dbReference>
<organism evidence="3 4">
    <name type="scientific">Botryobasidium botryosum (strain FD-172 SS1)</name>
    <dbReference type="NCBI Taxonomy" id="930990"/>
    <lineage>
        <taxon>Eukaryota</taxon>
        <taxon>Fungi</taxon>
        <taxon>Dikarya</taxon>
        <taxon>Basidiomycota</taxon>
        <taxon>Agaricomycotina</taxon>
        <taxon>Agaricomycetes</taxon>
        <taxon>Cantharellales</taxon>
        <taxon>Botryobasidiaceae</taxon>
        <taxon>Botryobasidium</taxon>
    </lineage>
</organism>
<evidence type="ECO:0000313" key="4">
    <source>
        <dbReference type="Proteomes" id="UP000027195"/>
    </source>
</evidence>
<feature type="compositionally biased region" description="Basic and acidic residues" evidence="1">
    <location>
        <begin position="409"/>
        <end position="420"/>
    </location>
</feature>
<sequence>MALSHYSPETAKDLGVHAEAPTQSTSTSTPTLTLKELKEAQAAVYDQGMAAESSLRHFAQRHVPLSSRRMYTDACLIVSLLDIVIGPETSRGDRETTVPELTPDERFWGASVARLDYAIVIAGAPGESRLDQILDTISFIQDTFLPVPASLRWKPEGMTPAPPTPTESNGHRPPVLQTAPHSIPILHPPPSLASFLLRHIHTPFILPAYAASAPAITRWANPVYLLGAAGRGRIVPVEIGADYTLPDWLQAMIPWENFLRVTFAGSTSTWEALGADDTASKQRAARKTGGNGDKDGGLDLTRVQYLAQHSLLTQFPRLRMDFEVPDYVYAAPPAPPNFLEYSPPGNDEGIVINAWFGRGTTSPAHFDPYFNMYTQVVGTKTAFLAPPTVPPPRPPGPESDSDSDYSDDGSDKSGTHHNADPDPNLDLDPMFPNPLSMDTNTSLLDVFAPLPPLSVSDSQSNLILSAEKEHDAGGVQQPEEDKETEDKEREEQRRWRVYRDRVMPHAMSGTLQPGDVLYIPPGWWHAMKSGAPPHSLAQTQAQTQTQTRAQSRGPASASPTRDSKLASGEDEVRGGDQEEQMSEAEDRDVNVDGLRAEPEDGISFSVSVWF</sequence>
<feature type="compositionally biased region" description="Basic and acidic residues" evidence="1">
    <location>
        <begin position="484"/>
        <end position="493"/>
    </location>
</feature>